<dbReference type="GO" id="GO:0016301">
    <property type="term" value="F:kinase activity"/>
    <property type="evidence" value="ECO:0007669"/>
    <property type="project" value="UniProtKB-KW"/>
</dbReference>
<comment type="function">
    <text evidence="15">Catalyzes the ATP-dependent phosphorylation of the 3-deoxy-D-manno-octulosonic acid (Kdo) residue in Kdo-lipid IV(A) at the 4-OH position.</text>
</comment>
<proteinExistence type="inferred from homology"/>
<keyword evidence="18" id="KW-1185">Reference proteome</keyword>
<keyword evidence="5 15" id="KW-1003">Cell membrane</keyword>
<dbReference type="SUPFAM" id="SSF56112">
    <property type="entry name" value="Protein kinase-like (PK-like)"/>
    <property type="match status" value="1"/>
</dbReference>
<keyword evidence="10 15" id="KW-0067">ATP-binding</keyword>
<gene>
    <name evidence="15" type="primary">kdkA</name>
    <name evidence="17" type="ORF">PVT68_14620</name>
</gene>
<evidence type="ECO:0000256" key="8">
    <source>
        <dbReference type="ARBA" id="ARBA00022741"/>
    </source>
</evidence>
<keyword evidence="9 15" id="KW-0418">Kinase</keyword>
<keyword evidence="11 15" id="KW-0448">Lipopolysaccharide biosynthesis</keyword>
<evidence type="ECO:0000256" key="16">
    <source>
        <dbReference type="SAM" id="MobiDB-lite"/>
    </source>
</evidence>
<sequence length="258" mass="29442">MGYQQFKSSLATIMYDDEIVGRNCEKLFHRDWLQANSHCALVERGKAVMFEYRGTDLVFKQYHRGGLAGRLVEKSYLYSRLPNTRVWREFNMLRAMRAMGLPVPRPVAARCVSVPPLGYRGALITERVPDSRTLTDALCDKPLANSLWWQLGSLIARFHRRNVYHADLNANNILLTGSDEFYLIDFDKGAIRSPLSRQDAEANVTRLRRSLDKLQGRNPVFHFTDENWRALQRGYEGDGQDGGENEGSKSILRSQASG</sequence>
<evidence type="ECO:0000256" key="1">
    <source>
        <dbReference type="ARBA" id="ARBA00004515"/>
    </source>
</evidence>
<keyword evidence="8 15" id="KW-0547">Nucleotide-binding</keyword>
<dbReference type="EMBL" id="CP118605">
    <property type="protein sequence ID" value="WGL15996.1"/>
    <property type="molecule type" value="Genomic_DNA"/>
</dbReference>
<keyword evidence="12 15" id="KW-0472">Membrane</keyword>
<evidence type="ECO:0000256" key="3">
    <source>
        <dbReference type="ARBA" id="ARBA00010327"/>
    </source>
</evidence>
<evidence type="ECO:0000256" key="7">
    <source>
        <dbReference type="ARBA" id="ARBA00022679"/>
    </source>
</evidence>
<name>A0ABY8NAR5_9GAMM</name>
<dbReference type="Pfam" id="PF06293">
    <property type="entry name" value="Kdo"/>
    <property type="match status" value="1"/>
</dbReference>
<evidence type="ECO:0000256" key="12">
    <source>
        <dbReference type="ARBA" id="ARBA00023136"/>
    </source>
</evidence>
<evidence type="ECO:0000256" key="15">
    <source>
        <dbReference type="HAMAP-Rule" id="MF_00521"/>
    </source>
</evidence>
<evidence type="ECO:0000256" key="4">
    <source>
        <dbReference type="ARBA" id="ARBA00011988"/>
    </source>
</evidence>
<evidence type="ECO:0000256" key="14">
    <source>
        <dbReference type="ARBA" id="ARBA00034417"/>
    </source>
</evidence>
<comment type="similarity">
    <text evidence="3 15">Belongs to the protein kinase superfamily. KdkA/RfaP family.</text>
</comment>
<evidence type="ECO:0000256" key="2">
    <source>
        <dbReference type="ARBA" id="ARBA00004713"/>
    </source>
</evidence>
<reference evidence="17 18" key="1">
    <citation type="submission" date="2023-02" db="EMBL/GenBank/DDBJ databases">
        <title>Description and genomic characterization of Microbulbifer bruguierae sp. nov., isolated from the sediment of mangrove plant Bruguiera sexangula.</title>
        <authorList>
            <person name="Long M."/>
        </authorList>
    </citation>
    <scope>NUCLEOTIDE SEQUENCE [LARGE SCALE GENOMIC DNA]</scope>
    <source>
        <strain evidence="17 18">H12</strain>
    </source>
</reference>
<dbReference type="HAMAP" id="MF_00521">
    <property type="entry name" value="KDO_kinase"/>
    <property type="match status" value="1"/>
</dbReference>
<protein>
    <recommendedName>
        <fullName evidence="13 15">3-deoxy-D-manno-octulosonic acid kinase</fullName>
        <shortName evidence="15">Kdo kinase</shortName>
        <ecNumber evidence="4 15">2.7.1.166</ecNumber>
    </recommendedName>
</protein>
<evidence type="ECO:0000256" key="10">
    <source>
        <dbReference type="ARBA" id="ARBA00022840"/>
    </source>
</evidence>
<evidence type="ECO:0000256" key="5">
    <source>
        <dbReference type="ARBA" id="ARBA00022475"/>
    </source>
</evidence>
<dbReference type="Gene3D" id="1.10.510.10">
    <property type="entry name" value="Transferase(Phosphotransferase) domain 1"/>
    <property type="match status" value="1"/>
</dbReference>
<organism evidence="17 18">
    <name type="scientific">Microbulbifer bruguierae</name>
    <dbReference type="NCBI Taxonomy" id="3029061"/>
    <lineage>
        <taxon>Bacteria</taxon>
        <taxon>Pseudomonadati</taxon>
        <taxon>Pseudomonadota</taxon>
        <taxon>Gammaproteobacteria</taxon>
        <taxon>Cellvibrionales</taxon>
        <taxon>Microbulbiferaceae</taxon>
        <taxon>Microbulbifer</taxon>
    </lineage>
</organism>
<dbReference type="InterPro" id="IPR011009">
    <property type="entry name" value="Kinase-like_dom_sf"/>
</dbReference>
<accession>A0ABY8NAR5</accession>
<dbReference type="NCBIfam" id="NF002475">
    <property type="entry name" value="PRK01723.1"/>
    <property type="match status" value="1"/>
</dbReference>
<evidence type="ECO:0000256" key="9">
    <source>
        <dbReference type="ARBA" id="ARBA00022777"/>
    </source>
</evidence>
<keyword evidence="7 15" id="KW-0808">Transferase</keyword>
<dbReference type="EC" id="2.7.1.166" evidence="4 15"/>
<evidence type="ECO:0000313" key="17">
    <source>
        <dbReference type="EMBL" id="WGL15996.1"/>
    </source>
</evidence>
<evidence type="ECO:0000256" key="13">
    <source>
        <dbReference type="ARBA" id="ARBA00029511"/>
    </source>
</evidence>
<evidence type="ECO:0000256" key="11">
    <source>
        <dbReference type="ARBA" id="ARBA00022985"/>
    </source>
</evidence>
<comment type="subcellular location">
    <subcellularLocation>
        <location evidence="1 15">Cell inner membrane</location>
        <topology evidence="1 15">Peripheral membrane protein</topology>
        <orientation evidence="1 15">Cytoplasmic side</orientation>
    </subcellularLocation>
</comment>
<feature type="region of interest" description="Disordered" evidence="16">
    <location>
        <begin position="233"/>
        <end position="258"/>
    </location>
</feature>
<comment type="catalytic activity">
    <reaction evidence="14 15">
        <text>an alpha-Kdo-(2-&gt;6)-lipid IVA + ATP = a 4-O-phospho-alpha-Kdo-(2-&gt;6)-lipid IVA + ADP + H(+)</text>
        <dbReference type="Rhea" id="RHEA:74271"/>
        <dbReference type="ChEBI" id="CHEBI:15378"/>
        <dbReference type="ChEBI" id="CHEBI:30616"/>
        <dbReference type="ChEBI" id="CHEBI:176428"/>
        <dbReference type="ChEBI" id="CHEBI:193140"/>
        <dbReference type="ChEBI" id="CHEBI:456216"/>
        <dbReference type="EC" id="2.7.1.166"/>
    </reaction>
</comment>
<evidence type="ECO:0000313" key="18">
    <source>
        <dbReference type="Proteomes" id="UP001236500"/>
    </source>
</evidence>
<keyword evidence="6 15" id="KW-0997">Cell inner membrane</keyword>
<evidence type="ECO:0000256" key="6">
    <source>
        <dbReference type="ARBA" id="ARBA00022519"/>
    </source>
</evidence>
<dbReference type="RefSeq" id="WP_280319259.1">
    <property type="nucleotide sequence ID" value="NZ_CP118605.1"/>
</dbReference>
<comment type="pathway">
    <text evidence="2 15">Bacterial outer membrane biogenesis; LPS core biosynthesis.</text>
</comment>
<dbReference type="InterPro" id="IPR022826">
    <property type="entry name" value="KDO_kinase"/>
</dbReference>
<dbReference type="Proteomes" id="UP001236500">
    <property type="component" value="Chromosome"/>
</dbReference>
<feature type="active site" evidence="15">
    <location>
        <position position="167"/>
    </location>
</feature>